<dbReference type="AlphaFoldDB" id="A0A1V6PIL7"/>
<evidence type="ECO:0000256" key="2">
    <source>
        <dbReference type="ARBA" id="ARBA00022857"/>
    </source>
</evidence>
<evidence type="ECO:0000313" key="6">
    <source>
        <dbReference type="Proteomes" id="UP000191522"/>
    </source>
</evidence>
<dbReference type="InterPro" id="IPR002347">
    <property type="entry name" value="SDR_fam"/>
</dbReference>
<protein>
    <submittedName>
        <fullName evidence="5">Uncharacterized protein</fullName>
    </submittedName>
</protein>
<evidence type="ECO:0000256" key="1">
    <source>
        <dbReference type="ARBA" id="ARBA00006484"/>
    </source>
</evidence>
<organism evidence="5 6">
    <name type="scientific">Penicillium decumbens</name>
    <dbReference type="NCBI Taxonomy" id="69771"/>
    <lineage>
        <taxon>Eukaryota</taxon>
        <taxon>Fungi</taxon>
        <taxon>Dikarya</taxon>
        <taxon>Ascomycota</taxon>
        <taxon>Pezizomycotina</taxon>
        <taxon>Eurotiomycetes</taxon>
        <taxon>Eurotiomycetidae</taxon>
        <taxon>Eurotiales</taxon>
        <taxon>Aspergillaceae</taxon>
        <taxon>Penicillium</taxon>
    </lineage>
</organism>
<dbReference type="EMBL" id="MDYL01000004">
    <property type="protein sequence ID" value="OQD76492.1"/>
    <property type="molecule type" value="Genomic_DNA"/>
</dbReference>
<comment type="similarity">
    <text evidence="1 4">Belongs to the short-chain dehydrogenases/reductases (SDR) family.</text>
</comment>
<dbReference type="PROSITE" id="PS00061">
    <property type="entry name" value="ADH_SHORT"/>
    <property type="match status" value="1"/>
</dbReference>
<dbReference type="Pfam" id="PF00106">
    <property type="entry name" value="adh_short"/>
    <property type="match status" value="1"/>
</dbReference>
<evidence type="ECO:0000256" key="3">
    <source>
        <dbReference type="ARBA" id="ARBA00023002"/>
    </source>
</evidence>
<sequence length="305" mass="32800">MTHLQLEPSLLDTLAGKVAVLTGGATGIGRSTVQLLWKHGAKVAFGDVVEEPSRELESELGSNAHFVKCDASSYSDQLALFKSAHEKFGSVDIVIANAGISIPRDPFDPAEDITQEPSMKELDINTKGAIFSARIGMHYLRQAGGGDLVLVSSIAGFKECGGLVTYTASKHGVVGIMRGLHLTATPENIRANVICPWMTRTRMVLGIEKGWYERGLPVNEPEDVGRAILICATANRGSGGLTHQGARLPFAGKIVYVSGGQSYEIEDGIQNLEPMWLGKENSRVLEKGQEYLASDSTSWDDSKLS</sequence>
<dbReference type="Gene3D" id="3.40.50.720">
    <property type="entry name" value="NAD(P)-binding Rossmann-like Domain"/>
    <property type="match status" value="1"/>
</dbReference>
<keyword evidence="2" id="KW-0521">NADP</keyword>
<dbReference type="PRINTS" id="PR00081">
    <property type="entry name" value="GDHRDH"/>
</dbReference>
<dbReference type="STRING" id="69771.A0A1V6PIL7"/>
<reference evidence="6" key="1">
    <citation type="journal article" date="2017" name="Nat. Microbiol.">
        <title>Global analysis of biosynthetic gene clusters reveals vast potential of secondary metabolite production in Penicillium species.</title>
        <authorList>
            <person name="Nielsen J.C."/>
            <person name="Grijseels S."/>
            <person name="Prigent S."/>
            <person name="Ji B."/>
            <person name="Dainat J."/>
            <person name="Nielsen K.F."/>
            <person name="Frisvad J.C."/>
            <person name="Workman M."/>
            <person name="Nielsen J."/>
        </authorList>
    </citation>
    <scope>NUCLEOTIDE SEQUENCE [LARGE SCALE GENOMIC DNA]</scope>
    <source>
        <strain evidence="6">IBT 11843</strain>
    </source>
</reference>
<dbReference type="PANTHER" id="PTHR43180">
    <property type="entry name" value="3-OXOACYL-(ACYL-CARRIER-PROTEIN) REDUCTASE (AFU_ORTHOLOGUE AFUA_6G11210)"/>
    <property type="match status" value="1"/>
</dbReference>
<name>A0A1V6PIL7_PENDC</name>
<accession>A0A1V6PIL7</accession>
<dbReference type="GO" id="GO:0016491">
    <property type="term" value="F:oxidoreductase activity"/>
    <property type="evidence" value="ECO:0007669"/>
    <property type="project" value="UniProtKB-KW"/>
</dbReference>
<proteinExistence type="inferred from homology"/>
<keyword evidence="3" id="KW-0560">Oxidoreductase</keyword>
<keyword evidence="6" id="KW-1185">Reference proteome</keyword>
<dbReference type="InterPro" id="IPR020904">
    <property type="entry name" value="Sc_DH/Rdtase_CS"/>
</dbReference>
<evidence type="ECO:0000313" key="5">
    <source>
        <dbReference type="EMBL" id="OQD76492.1"/>
    </source>
</evidence>
<dbReference type="OrthoDB" id="5371740at2759"/>
<dbReference type="PANTHER" id="PTHR43180:SF86">
    <property type="entry name" value="DEHYDROGENASE, PUTATIVE (AFU_ORTHOLOGUE AFUA_3G00290)-RELATED"/>
    <property type="match status" value="1"/>
</dbReference>
<dbReference type="SUPFAM" id="SSF51735">
    <property type="entry name" value="NAD(P)-binding Rossmann-fold domains"/>
    <property type="match status" value="1"/>
</dbReference>
<dbReference type="Proteomes" id="UP000191522">
    <property type="component" value="Unassembled WGS sequence"/>
</dbReference>
<dbReference type="InterPro" id="IPR036291">
    <property type="entry name" value="NAD(P)-bd_dom_sf"/>
</dbReference>
<comment type="caution">
    <text evidence="5">The sequence shown here is derived from an EMBL/GenBank/DDBJ whole genome shotgun (WGS) entry which is preliminary data.</text>
</comment>
<evidence type="ECO:0000256" key="4">
    <source>
        <dbReference type="RuleBase" id="RU000363"/>
    </source>
</evidence>
<dbReference type="PRINTS" id="PR00080">
    <property type="entry name" value="SDRFAMILY"/>
</dbReference>
<gene>
    <name evidence="5" type="ORF">PENDEC_c004G05265</name>
</gene>
<dbReference type="OMA" id="IAGFKEC"/>